<reference evidence="2 3" key="1">
    <citation type="submission" date="2021-03" db="EMBL/GenBank/DDBJ databases">
        <title>Sequencing the genomes of 1000 actinobacteria strains.</title>
        <authorList>
            <person name="Klenk H.-P."/>
        </authorList>
    </citation>
    <scope>NUCLEOTIDE SEQUENCE [LARGE SCALE GENOMIC DNA]</scope>
    <source>
        <strain evidence="2 3">DSM 15454</strain>
    </source>
</reference>
<feature type="transmembrane region" description="Helical" evidence="1">
    <location>
        <begin position="241"/>
        <end position="266"/>
    </location>
</feature>
<dbReference type="EMBL" id="JAGIOE010000001">
    <property type="protein sequence ID" value="MBP2375193.1"/>
    <property type="molecule type" value="Genomic_DNA"/>
</dbReference>
<feature type="transmembrane region" description="Helical" evidence="1">
    <location>
        <begin position="182"/>
        <end position="204"/>
    </location>
</feature>
<name>A0ABS4WG76_9MICC</name>
<evidence type="ECO:0000313" key="2">
    <source>
        <dbReference type="EMBL" id="MBP2375193.1"/>
    </source>
</evidence>
<dbReference type="InterPro" id="IPR036259">
    <property type="entry name" value="MFS_trans_sf"/>
</dbReference>
<keyword evidence="1" id="KW-1133">Transmembrane helix</keyword>
<dbReference type="Pfam" id="PF13347">
    <property type="entry name" value="MFS_2"/>
    <property type="match status" value="1"/>
</dbReference>
<feature type="transmembrane region" description="Helical" evidence="1">
    <location>
        <begin position="110"/>
        <end position="130"/>
    </location>
</feature>
<dbReference type="Gene3D" id="1.20.1250.20">
    <property type="entry name" value="MFS general substrate transporter like domains"/>
    <property type="match status" value="2"/>
</dbReference>
<feature type="transmembrane region" description="Helical" evidence="1">
    <location>
        <begin position="303"/>
        <end position="321"/>
    </location>
</feature>
<feature type="transmembrane region" description="Helical" evidence="1">
    <location>
        <begin position="272"/>
        <end position="291"/>
    </location>
</feature>
<protein>
    <submittedName>
        <fullName evidence="2">Na+/melibiose symporter-like transporter</fullName>
    </submittedName>
</protein>
<dbReference type="SUPFAM" id="SSF103473">
    <property type="entry name" value="MFS general substrate transporter"/>
    <property type="match status" value="1"/>
</dbReference>
<evidence type="ECO:0000256" key="1">
    <source>
        <dbReference type="SAM" id="Phobius"/>
    </source>
</evidence>
<feature type="transmembrane region" description="Helical" evidence="1">
    <location>
        <begin position="151"/>
        <end position="170"/>
    </location>
</feature>
<keyword evidence="1" id="KW-0812">Transmembrane</keyword>
<proteinExistence type="predicted"/>
<feature type="transmembrane region" description="Helical" evidence="1">
    <location>
        <begin position="12"/>
        <end position="39"/>
    </location>
</feature>
<dbReference type="RefSeq" id="WP_209908511.1">
    <property type="nucleotide sequence ID" value="NZ_BAAAMI010000008.1"/>
</dbReference>
<sequence>MATSGEVPLPRSVIGTYALGSMGTGGFSTLPGLVLIYYMTDTLGIAALGAGLLLGVAKIWDVLIDPVIGIRSDRDLAATGSRHRFMVAGGALLPLFFILTFAVPAGLGQLAAGLWVLVAFTATATAFSLFQVPYMALPAELTASYDQRTRLLSLRVLVLSLAILLFGAGGPALRTLGGANQWLGYFLMSVVAGIVIGTSLLASARVAPRGGTRTAGQPAPIRQGYLRGLAVLRRSQPFRALLLAFALQGLATGGMLAGAQYVATWVLHDEEAVTFLFIALIGPALLFAPIWRMVARRIGKERSFLLSSVLFGLAALALAGMLLRPGAWVYLPVALAGAGYAGMQSLPMSMLPDVITHDAVEHGEGNAGIFGGVWTAGETTGMALGAVILTVVLAASGYAESVAGQATTQQPAAITGIILAFSVLPALVIALSLWAFRRYPLRESNFNQPRGTAAA</sequence>
<feature type="transmembrane region" description="Helical" evidence="1">
    <location>
        <begin position="411"/>
        <end position="436"/>
    </location>
</feature>
<keyword evidence="1" id="KW-0472">Membrane</keyword>
<dbReference type="Proteomes" id="UP000766570">
    <property type="component" value="Unassembled WGS sequence"/>
</dbReference>
<dbReference type="InterPro" id="IPR039672">
    <property type="entry name" value="MFS_2"/>
</dbReference>
<feature type="transmembrane region" description="Helical" evidence="1">
    <location>
        <begin position="45"/>
        <end position="64"/>
    </location>
</feature>
<feature type="transmembrane region" description="Helical" evidence="1">
    <location>
        <begin position="381"/>
        <end position="399"/>
    </location>
</feature>
<gene>
    <name evidence="2" type="ORF">JOF46_003105</name>
</gene>
<dbReference type="PANTHER" id="PTHR11328:SF24">
    <property type="entry name" value="MAJOR FACILITATOR SUPERFAMILY (MFS) PROFILE DOMAIN-CONTAINING PROTEIN"/>
    <property type="match status" value="1"/>
</dbReference>
<evidence type="ECO:0000313" key="3">
    <source>
        <dbReference type="Proteomes" id="UP000766570"/>
    </source>
</evidence>
<organism evidence="2 3">
    <name type="scientific">Paeniglutamicibacter psychrophenolicus</name>
    <dbReference type="NCBI Taxonomy" id="257454"/>
    <lineage>
        <taxon>Bacteria</taxon>
        <taxon>Bacillati</taxon>
        <taxon>Actinomycetota</taxon>
        <taxon>Actinomycetes</taxon>
        <taxon>Micrococcales</taxon>
        <taxon>Micrococcaceae</taxon>
        <taxon>Paeniglutamicibacter</taxon>
    </lineage>
</organism>
<keyword evidence="3" id="KW-1185">Reference proteome</keyword>
<dbReference type="PANTHER" id="PTHR11328">
    <property type="entry name" value="MAJOR FACILITATOR SUPERFAMILY DOMAIN-CONTAINING PROTEIN"/>
    <property type="match status" value="1"/>
</dbReference>
<accession>A0ABS4WG76</accession>
<feature type="transmembrane region" description="Helical" evidence="1">
    <location>
        <begin position="85"/>
        <end position="104"/>
    </location>
</feature>
<comment type="caution">
    <text evidence="2">The sequence shown here is derived from an EMBL/GenBank/DDBJ whole genome shotgun (WGS) entry which is preliminary data.</text>
</comment>